<dbReference type="EMBL" id="MU853232">
    <property type="protein sequence ID" value="KAK4121946.1"/>
    <property type="molecule type" value="Genomic_DNA"/>
</dbReference>
<dbReference type="Pfam" id="PF14273">
    <property type="entry name" value="DUF4360"/>
    <property type="match status" value="1"/>
</dbReference>
<gene>
    <name evidence="1" type="ORF">N657DRAFT_647453</name>
</gene>
<name>A0AAN6TXJ6_9PEZI</name>
<evidence type="ECO:0000313" key="2">
    <source>
        <dbReference type="Proteomes" id="UP001302602"/>
    </source>
</evidence>
<accession>A0AAN6TXJ6</accession>
<keyword evidence="2" id="KW-1185">Reference proteome</keyword>
<dbReference type="RefSeq" id="XP_062645717.1">
    <property type="nucleotide sequence ID" value="XM_062793316.1"/>
</dbReference>
<organism evidence="1 2">
    <name type="scientific">Parathielavia appendiculata</name>
    <dbReference type="NCBI Taxonomy" id="2587402"/>
    <lineage>
        <taxon>Eukaryota</taxon>
        <taxon>Fungi</taxon>
        <taxon>Dikarya</taxon>
        <taxon>Ascomycota</taxon>
        <taxon>Pezizomycotina</taxon>
        <taxon>Sordariomycetes</taxon>
        <taxon>Sordariomycetidae</taxon>
        <taxon>Sordariales</taxon>
        <taxon>Chaetomiaceae</taxon>
        <taxon>Parathielavia</taxon>
    </lineage>
</organism>
<comment type="caution">
    <text evidence="1">The sequence shown here is derived from an EMBL/GenBank/DDBJ whole genome shotgun (WGS) entry which is preliminary data.</text>
</comment>
<proteinExistence type="predicted"/>
<dbReference type="InterPro" id="IPR025649">
    <property type="entry name" value="DUF4360"/>
</dbReference>
<dbReference type="GeneID" id="87830085"/>
<evidence type="ECO:0000313" key="1">
    <source>
        <dbReference type="EMBL" id="KAK4121946.1"/>
    </source>
</evidence>
<dbReference type="AlphaFoldDB" id="A0AAN6TXJ6"/>
<reference evidence="1" key="1">
    <citation type="journal article" date="2023" name="Mol. Phylogenet. Evol.">
        <title>Genome-scale phylogeny and comparative genomics of the fungal order Sordariales.</title>
        <authorList>
            <person name="Hensen N."/>
            <person name="Bonometti L."/>
            <person name="Westerberg I."/>
            <person name="Brannstrom I.O."/>
            <person name="Guillou S."/>
            <person name="Cros-Aarteil S."/>
            <person name="Calhoun S."/>
            <person name="Haridas S."/>
            <person name="Kuo A."/>
            <person name="Mondo S."/>
            <person name="Pangilinan J."/>
            <person name="Riley R."/>
            <person name="LaButti K."/>
            <person name="Andreopoulos B."/>
            <person name="Lipzen A."/>
            <person name="Chen C."/>
            <person name="Yan M."/>
            <person name="Daum C."/>
            <person name="Ng V."/>
            <person name="Clum A."/>
            <person name="Steindorff A."/>
            <person name="Ohm R.A."/>
            <person name="Martin F."/>
            <person name="Silar P."/>
            <person name="Natvig D.O."/>
            <person name="Lalanne C."/>
            <person name="Gautier V."/>
            <person name="Ament-Velasquez S.L."/>
            <person name="Kruys A."/>
            <person name="Hutchinson M.I."/>
            <person name="Powell A.J."/>
            <person name="Barry K."/>
            <person name="Miller A.N."/>
            <person name="Grigoriev I.V."/>
            <person name="Debuchy R."/>
            <person name="Gladieux P."/>
            <person name="Hiltunen Thoren M."/>
            <person name="Johannesson H."/>
        </authorList>
    </citation>
    <scope>NUCLEOTIDE SEQUENCE</scope>
    <source>
        <strain evidence="1">CBS 731.68</strain>
    </source>
</reference>
<reference evidence="1" key="2">
    <citation type="submission" date="2023-05" db="EMBL/GenBank/DDBJ databases">
        <authorList>
            <consortium name="Lawrence Berkeley National Laboratory"/>
            <person name="Steindorff A."/>
            <person name="Hensen N."/>
            <person name="Bonometti L."/>
            <person name="Westerberg I."/>
            <person name="Brannstrom I.O."/>
            <person name="Guillou S."/>
            <person name="Cros-Aarteil S."/>
            <person name="Calhoun S."/>
            <person name="Haridas S."/>
            <person name="Kuo A."/>
            <person name="Mondo S."/>
            <person name="Pangilinan J."/>
            <person name="Riley R."/>
            <person name="Labutti K."/>
            <person name="Andreopoulos B."/>
            <person name="Lipzen A."/>
            <person name="Chen C."/>
            <person name="Yanf M."/>
            <person name="Daum C."/>
            <person name="Ng V."/>
            <person name="Clum A."/>
            <person name="Ohm R."/>
            <person name="Martin F."/>
            <person name="Silar P."/>
            <person name="Natvig D."/>
            <person name="Lalanne C."/>
            <person name="Gautier V."/>
            <person name="Ament-Velasquez S.L."/>
            <person name="Kruys A."/>
            <person name="Hutchinson M.I."/>
            <person name="Powell A.J."/>
            <person name="Barry K."/>
            <person name="Miller A.N."/>
            <person name="Grigoriev I.V."/>
            <person name="Debuchy R."/>
            <person name="Gladieux P."/>
            <person name="Thoren M.H."/>
            <person name="Johannesson H."/>
        </authorList>
    </citation>
    <scope>NUCLEOTIDE SEQUENCE</scope>
    <source>
        <strain evidence="1">CBS 731.68</strain>
    </source>
</reference>
<dbReference type="Proteomes" id="UP001302602">
    <property type="component" value="Unassembled WGS sequence"/>
</dbReference>
<protein>
    <submittedName>
        <fullName evidence="1">Uncharacterized protein</fullName>
    </submittedName>
</protein>
<sequence length="199" mass="20652">MQLTLLSFLPLVLANPLTLHERQSEPQITSMTATGDGCPSGTFSTLIGGEGNKSGKASFDVFDIIAGHDLSVSNKTLSCDVSVAVSFPGTCKQAVLKTRTDAFVLVAMAEGATARVSSQFSVLDGSGGGSPPDLVYTSQPGQNVEDDIGRNWNVSISATGAMATLVAHLEIFLDSPNAELISRVTLDGFGLLVSQEGVC</sequence>